<feature type="transmembrane region" description="Helical" evidence="1">
    <location>
        <begin position="20"/>
        <end position="43"/>
    </location>
</feature>
<evidence type="ECO:0000313" key="3">
    <source>
        <dbReference type="Proteomes" id="UP000386847"/>
    </source>
</evidence>
<dbReference type="KEGG" id="rain:Rai3103_12395"/>
<organism evidence="2 3">
    <name type="scientific">Raineyella fluvialis</name>
    <dbReference type="NCBI Taxonomy" id="2662261"/>
    <lineage>
        <taxon>Bacteria</taxon>
        <taxon>Bacillati</taxon>
        <taxon>Actinomycetota</taxon>
        <taxon>Actinomycetes</taxon>
        <taxon>Propionibacteriales</taxon>
        <taxon>Propionibacteriaceae</taxon>
        <taxon>Raineyella</taxon>
    </lineage>
</organism>
<feature type="transmembrane region" description="Helical" evidence="1">
    <location>
        <begin position="85"/>
        <end position="107"/>
    </location>
</feature>
<keyword evidence="1" id="KW-0472">Membrane</keyword>
<evidence type="ECO:0000313" key="2">
    <source>
        <dbReference type="EMBL" id="QGF24328.1"/>
    </source>
</evidence>
<evidence type="ECO:0000256" key="1">
    <source>
        <dbReference type="SAM" id="Phobius"/>
    </source>
</evidence>
<reference evidence="2 3" key="1">
    <citation type="submission" date="2019-10" db="EMBL/GenBank/DDBJ databases">
        <title>Genomic analysis of Raineyella sp. CBA3103.</title>
        <authorList>
            <person name="Roh S.W."/>
        </authorList>
    </citation>
    <scope>NUCLEOTIDE SEQUENCE [LARGE SCALE GENOMIC DNA]</scope>
    <source>
        <strain evidence="2 3">CBA3103</strain>
    </source>
</reference>
<feature type="transmembrane region" description="Helical" evidence="1">
    <location>
        <begin position="55"/>
        <end position="73"/>
    </location>
</feature>
<dbReference type="Proteomes" id="UP000386847">
    <property type="component" value="Chromosome"/>
</dbReference>
<proteinExistence type="predicted"/>
<accession>A0A5Q2FC49</accession>
<keyword evidence="1" id="KW-1133">Transmembrane helix</keyword>
<sequence length="122" mass="13172">MTTGNYLWQIPYALHQYGARWGVLAGLSIPLILTGIWFGVAIVATLQGRSRGRAALVAFLVTEVAFYVVHYATGAFGADLPLNNPVVLVASLFGYASSATAVVYLVLLARARHGRRKHVDSQ</sequence>
<dbReference type="RefSeq" id="WP_153572857.1">
    <property type="nucleotide sequence ID" value="NZ_CP045725.1"/>
</dbReference>
<protein>
    <submittedName>
        <fullName evidence="2">Uncharacterized protein</fullName>
    </submittedName>
</protein>
<keyword evidence="3" id="KW-1185">Reference proteome</keyword>
<dbReference type="AlphaFoldDB" id="A0A5Q2FC49"/>
<dbReference type="EMBL" id="CP045725">
    <property type="protein sequence ID" value="QGF24328.1"/>
    <property type="molecule type" value="Genomic_DNA"/>
</dbReference>
<gene>
    <name evidence="2" type="ORF">Rai3103_12395</name>
</gene>
<keyword evidence="1" id="KW-0812">Transmembrane</keyword>
<name>A0A5Q2FC49_9ACTN</name>